<keyword evidence="2" id="KW-1185">Reference proteome</keyword>
<evidence type="ECO:0000313" key="1">
    <source>
        <dbReference type="EMBL" id="MET3868632.1"/>
    </source>
</evidence>
<dbReference type="EMBL" id="JBEPNW010000002">
    <property type="protein sequence ID" value="MET3868632.1"/>
    <property type="molecule type" value="Genomic_DNA"/>
</dbReference>
<proteinExistence type="predicted"/>
<reference evidence="1 2" key="1">
    <citation type="submission" date="2024-06" db="EMBL/GenBank/DDBJ databases">
        <title>Genomics of switchgrass bacterial isolates.</title>
        <authorList>
            <person name="Shade A."/>
        </authorList>
    </citation>
    <scope>NUCLEOTIDE SEQUENCE [LARGE SCALE GENOMIC DNA]</scope>
    <source>
        <strain evidence="1 2">PvP084</strain>
    </source>
</reference>
<comment type="caution">
    <text evidence="1">The sequence shown here is derived from an EMBL/GenBank/DDBJ whole genome shotgun (WGS) entry which is preliminary data.</text>
</comment>
<name>A0ABV2NQ30_9HYPH</name>
<dbReference type="RefSeq" id="WP_209650331.1">
    <property type="nucleotide sequence ID" value="NZ_JBEPNV010000001.1"/>
</dbReference>
<organism evidence="1 2">
    <name type="scientific">Methylobacterium radiotolerans</name>
    <dbReference type="NCBI Taxonomy" id="31998"/>
    <lineage>
        <taxon>Bacteria</taxon>
        <taxon>Pseudomonadati</taxon>
        <taxon>Pseudomonadota</taxon>
        <taxon>Alphaproteobacteria</taxon>
        <taxon>Hyphomicrobiales</taxon>
        <taxon>Methylobacteriaceae</taxon>
        <taxon>Methylobacterium</taxon>
    </lineage>
</organism>
<sequence>MAHAKDHPLAGRRVVLDEQTGETVYVVDWLDRLPGNGTLLRPTHPVARAFRHRLAALDLHESGTVLARTAAGLTLVHHAELPAYDPVPVGVIS</sequence>
<gene>
    <name evidence="1" type="ORF">ABIC20_005941</name>
</gene>
<protein>
    <submittedName>
        <fullName evidence="1">Uncharacterized protein</fullName>
    </submittedName>
</protein>
<accession>A0ABV2NQ30</accession>
<dbReference type="Proteomes" id="UP001549119">
    <property type="component" value="Unassembled WGS sequence"/>
</dbReference>
<evidence type="ECO:0000313" key="2">
    <source>
        <dbReference type="Proteomes" id="UP001549119"/>
    </source>
</evidence>